<gene>
    <name evidence="7" type="ORF">IAC61_00525</name>
</gene>
<reference evidence="7" key="2">
    <citation type="journal article" date="2021" name="PeerJ">
        <title>Extensive microbial diversity within the chicken gut microbiome revealed by metagenomics and culture.</title>
        <authorList>
            <person name="Gilroy R."/>
            <person name="Ravi A."/>
            <person name="Getino M."/>
            <person name="Pursley I."/>
            <person name="Horton D.L."/>
            <person name="Alikhan N.F."/>
            <person name="Baker D."/>
            <person name="Gharbi K."/>
            <person name="Hall N."/>
            <person name="Watson M."/>
            <person name="Adriaenssens E.M."/>
            <person name="Foster-Nyarko E."/>
            <person name="Jarju S."/>
            <person name="Secka A."/>
            <person name="Antonio M."/>
            <person name="Oren A."/>
            <person name="Chaudhuri R.R."/>
            <person name="La Ragione R."/>
            <person name="Hildebrand F."/>
            <person name="Pallen M.J."/>
        </authorList>
    </citation>
    <scope>NUCLEOTIDE SEQUENCE</scope>
    <source>
        <strain evidence="7">17113</strain>
    </source>
</reference>
<protein>
    <submittedName>
        <fullName evidence="7">RDD family protein</fullName>
    </submittedName>
</protein>
<dbReference type="GO" id="GO:0016020">
    <property type="term" value="C:membrane"/>
    <property type="evidence" value="ECO:0007669"/>
    <property type="project" value="UniProtKB-SubCell"/>
</dbReference>
<reference evidence="7" key="1">
    <citation type="submission" date="2020-10" db="EMBL/GenBank/DDBJ databases">
        <authorList>
            <person name="Gilroy R."/>
        </authorList>
    </citation>
    <scope>NUCLEOTIDE SEQUENCE</scope>
    <source>
        <strain evidence="7">17113</strain>
    </source>
</reference>
<evidence type="ECO:0000256" key="2">
    <source>
        <dbReference type="ARBA" id="ARBA00022692"/>
    </source>
</evidence>
<organism evidence="7 8">
    <name type="scientific">Candidatus Alloenteromonas pullistercoris</name>
    <dbReference type="NCBI Taxonomy" id="2840785"/>
    <lineage>
        <taxon>Bacteria</taxon>
        <taxon>Bacillati</taxon>
        <taxon>Bacillota</taxon>
        <taxon>Bacillota incertae sedis</taxon>
        <taxon>Candidatus Alloenteromonas</taxon>
    </lineage>
</organism>
<comment type="caution">
    <text evidence="7">The sequence shown here is derived from an EMBL/GenBank/DDBJ whole genome shotgun (WGS) entry which is preliminary data.</text>
</comment>
<proteinExistence type="predicted"/>
<feature type="transmembrane region" description="Helical" evidence="5">
    <location>
        <begin position="197"/>
        <end position="217"/>
    </location>
</feature>
<dbReference type="Pfam" id="PF06271">
    <property type="entry name" value="RDD"/>
    <property type="match status" value="1"/>
</dbReference>
<keyword evidence="4 5" id="KW-0472">Membrane</keyword>
<name>A0A9D9DFR4_9FIRM</name>
<keyword evidence="3 5" id="KW-1133">Transmembrane helix</keyword>
<feature type="domain" description="RDD" evidence="6">
    <location>
        <begin position="205"/>
        <end position="295"/>
    </location>
</feature>
<comment type="subcellular location">
    <subcellularLocation>
        <location evidence="1">Membrane</location>
        <topology evidence="1">Multi-pass membrane protein</topology>
    </subcellularLocation>
</comment>
<evidence type="ECO:0000256" key="5">
    <source>
        <dbReference type="SAM" id="Phobius"/>
    </source>
</evidence>
<accession>A0A9D9DFR4</accession>
<feature type="transmembrane region" description="Helical" evidence="5">
    <location>
        <begin position="24"/>
        <end position="45"/>
    </location>
</feature>
<dbReference type="EMBL" id="JADINA010000006">
    <property type="protein sequence ID" value="MBO8425788.1"/>
    <property type="molecule type" value="Genomic_DNA"/>
</dbReference>
<evidence type="ECO:0000313" key="8">
    <source>
        <dbReference type="Proteomes" id="UP000823634"/>
    </source>
</evidence>
<evidence type="ECO:0000256" key="4">
    <source>
        <dbReference type="ARBA" id="ARBA00023136"/>
    </source>
</evidence>
<evidence type="ECO:0000313" key="7">
    <source>
        <dbReference type="EMBL" id="MBO8425788.1"/>
    </source>
</evidence>
<evidence type="ECO:0000256" key="3">
    <source>
        <dbReference type="ARBA" id="ARBA00022989"/>
    </source>
</evidence>
<dbReference type="AlphaFoldDB" id="A0A9D9DFR4"/>
<dbReference type="Proteomes" id="UP000823634">
    <property type="component" value="Unassembled WGS sequence"/>
</dbReference>
<keyword evidence="2 5" id="KW-0812">Transmembrane</keyword>
<evidence type="ECO:0000256" key="1">
    <source>
        <dbReference type="ARBA" id="ARBA00004141"/>
    </source>
</evidence>
<dbReference type="InterPro" id="IPR010432">
    <property type="entry name" value="RDD"/>
</dbReference>
<feature type="transmembrane region" description="Helical" evidence="5">
    <location>
        <begin position="252"/>
        <end position="276"/>
    </location>
</feature>
<sequence>MSEAQDETLIPEIKYQRPKFHRRIFANLVDLLILAACTILLFIGVRAIAQATPSYKEENGRLLEIRLDSCLYVDTEDGQVEVMDYIGDDTGLTAKMKYDKAEAAIDGFIEYAKVTIGDEGAKEIEKARDEFNLDLEIAHVPLYIEVNGEAVYNPDTKASYSQYFELGSTQFYASYCLGFLTTRFPEYIDITLHFSRLLAFVEIPVSYAIGGLITYLLPTFIFRRGRKTFGKAIYKIGLVDSRILNPTWKRSLARFAIFYFLVLLLSIVTFAIPAIISTTLMGFSKKRQGFADYMLNLQEVDTTNQKIFFNTEEAIAATVDNHKPPVDFEAISRL</sequence>
<evidence type="ECO:0000259" key="6">
    <source>
        <dbReference type="Pfam" id="PF06271"/>
    </source>
</evidence>